<sequence length="216" mass="23580">MHAIRTISRTFSRSTTAQVGIPFVVDNDGKTERVYDIYSRLLKDRIVCVMNPIDDFFSASVIAQLLFLQSESGKTAINMYINCPGGSVTAGLGIYDTMQHISAPVATWCIGQASSMGSLLLTAGAKGMRTSLPNARIMVHQPSGGAYGTAADIVIRAEEINRMRKRINEIYAMHTGQTVETIDQALDRDRFMSALEAQEFGLVDRVETHSGSVPDT</sequence>
<dbReference type="Gene3D" id="3.90.226.10">
    <property type="entry name" value="2-enoyl-CoA Hydratase, Chain A, domain 1"/>
    <property type="match status" value="1"/>
</dbReference>
<gene>
    <name evidence="11" type="ORF">niasHT_023162</name>
</gene>
<dbReference type="SUPFAM" id="SSF52096">
    <property type="entry name" value="ClpP/crotonase"/>
    <property type="match status" value="1"/>
</dbReference>
<dbReference type="PROSITE" id="PS00381">
    <property type="entry name" value="CLP_PROTEASE_SER"/>
    <property type="match status" value="1"/>
</dbReference>
<dbReference type="FunFam" id="3.90.226.10:FF:000001">
    <property type="entry name" value="ATP-dependent Clp protease proteolytic subunit"/>
    <property type="match status" value="1"/>
</dbReference>
<dbReference type="InterPro" id="IPR023562">
    <property type="entry name" value="ClpP/TepA"/>
</dbReference>
<dbReference type="PRINTS" id="PR00127">
    <property type="entry name" value="CLPPROTEASEP"/>
</dbReference>
<evidence type="ECO:0000256" key="5">
    <source>
        <dbReference type="ARBA" id="ARBA00059384"/>
    </source>
</evidence>
<evidence type="ECO:0000313" key="11">
    <source>
        <dbReference type="EMBL" id="KAL3088814.1"/>
    </source>
</evidence>
<dbReference type="Pfam" id="PF00574">
    <property type="entry name" value="CLP_protease"/>
    <property type="match status" value="1"/>
</dbReference>
<dbReference type="PROSITE" id="PS00382">
    <property type="entry name" value="CLP_PROTEASE_HIS"/>
    <property type="match status" value="1"/>
</dbReference>
<dbReference type="PANTHER" id="PTHR10381:SF11">
    <property type="entry name" value="ATP-DEPENDENT CLP PROTEASE PROTEOLYTIC SUBUNIT, MITOCHONDRIAL"/>
    <property type="match status" value="1"/>
</dbReference>
<feature type="active site" evidence="7">
    <location>
        <position position="115"/>
    </location>
</feature>
<dbReference type="HAMAP" id="MF_00444">
    <property type="entry name" value="ClpP"/>
    <property type="match status" value="1"/>
</dbReference>
<dbReference type="Proteomes" id="UP001620626">
    <property type="component" value="Unassembled WGS sequence"/>
</dbReference>
<dbReference type="EC" id="3.4.21.92" evidence="9"/>
<name>A0ABD2JDX1_9BILA</name>
<reference evidence="11 12" key="1">
    <citation type="submission" date="2024-10" db="EMBL/GenBank/DDBJ databases">
        <authorList>
            <person name="Kim D."/>
        </authorList>
    </citation>
    <scope>NUCLEOTIDE SEQUENCE [LARGE SCALE GENOMIC DNA]</scope>
    <source>
        <strain evidence="11">BH-2024</strain>
    </source>
</reference>
<accession>A0ABD2JDX1</accession>
<evidence type="ECO:0000256" key="3">
    <source>
        <dbReference type="ARBA" id="ARBA00022801"/>
    </source>
</evidence>
<evidence type="ECO:0000256" key="4">
    <source>
        <dbReference type="ARBA" id="ARBA00022825"/>
    </source>
</evidence>
<dbReference type="EMBL" id="JBICBT010000995">
    <property type="protein sequence ID" value="KAL3088814.1"/>
    <property type="molecule type" value="Genomic_DNA"/>
</dbReference>
<keyword evidence="4 9" id="KW-0720">Serine protease</keyword>
<dbReference type="NCBIfam" id="NF009205">
    <property type="entry name" value="PRK12553.1"/>
    <property type="match status" value="1"/>
</dbReference>
<protein>
    <recommendedName>
        <fullName evidence="10">ATP-dependent Clp protease proteolytic subunit</fullName>
        <ecNumber evidence="9">3.4.21.92</ecNumber>
    </recommendedName>
</protein>
<keyword evidence="12" id="KW-1185">Reference proteome</keyword>
<evidence type="ECO:0000256" key="2">
    <source>
        <dbReference type="ARBA" id="ARBA00022670"/>
    </source>
</evidence>
<evidence type="ECO:0000256" key="9">
    <source>
        <dbReference type="RuleBase" id="RU000549"/>
    </source>
</evidence>
<evidence type="ECO:0000256" key="1">
    <source>
        <dbReference type="ARBA" id="ARBA00007039"/>
    </source>
</evidence>
<dbReference type="NCBIfam" id="NF001368">
    <property type="entry name" value="PRK00277.1"/>
    <property type="match status" value="1"/>
</dbReference>
<dbReference type="GO" id="GO:0004252">
    <property type="term" value="F:serine-type endopeptidase activity"/>
    <property type="evidence" value="ECO:0007669"/>
    <property type="project" value="UniProtKB-EC"/>
</dbReference>
<comment type="function">
    <text evidence="5">Clp cleaves peptides in various proteins in a process that requires ATP hydrolysis. Clp may be responsible for a fairly general and central housekeeping function rather than for the degradation of specific substrates.</text>
</comment>
<dbReference type="CDD" id="cd07017">
    <property type="entry name" value="S14_ClpP_2"/>
    <property type="match status" value="1"/>
</dbReference>
<proteinExistence type="inferred from homology"/>
<dbReference type="InterPro" id="IPR029045">
    <property type="entry name" value="ClpP/crotonase-like_dom_sf"/>
</dbReference>
<dbReference type="InterPro" id="IPR001907">
    <property type="entry name" value="ClpP"/>
</dbReference>
<evidence type="ECO:0000313" key="12">
    <source>
        <dbReference type="Proteomes" id="UP001620626"/>
    </source>
</evidence>
<keyword evidence="2 9" id="KW-0645">Protease</keyword>
<organism evidence="11 12">
    <name type="scientific">Heterodera trifolii</name>
    <dbReference type="NCBI Taxonomy" id="157864"/>
    <lineage>
        <taxon>Eukaryota</taxon>
        <taxon>Metazoa</taxon>
        <taxon>Ecdysozoa</taxon>
        <taxon>Nematoda</taxon>
        <taxon>Chromadorea</taxon>
        <taxon>Rhabditida</taxon>
        <taxon>Tylenchina</taxon>
        <taxon>Tylenchomorpha</taxon>
        <taxon>Tylenchoidea</taxon>
        <taxon>Heteroderidae</taxon>
        <taxon>Heteroderinae</taxon>
        <taxon>Heterodera</taxon>
    </lineage>
</organism>
<feature type="active site" evidence="8">
    <location>
        <position position="140"/>
    </location>
</feature>
<dbReference type="GO" id="GO:0006508">
    <property type="term" value="P:proteolysis"/>
    <property type="evidence" value="ECO:0007669"/>
    <property type="project" value="UniProtKB-KW"/>
</dbReference>
<evidence type="ECO:0000256" key="6">
    <source>
        <dbReference type="ARBA" id="ARBA00065540"/>
    </source>
</evidence>
<evidence type="ECO:0000256" key="8">
    <source>
        <dbReference type="PROSITE-ProRule" id="PRU10086"/>
    </source>
</evidence>
<dbReference type="InterPro" id="IPR033135">
    <property type="entry name" value="ClpP_His_AS"/>
</dbReference>
<keyword evidence="3 9" id="KW-0378">Hydrolase</keyword>
<comment type="caution">
    <text evidence="11">The sequence shown here is derived from an EMBL/GenBank/DDBJ whole genome shotgun (WGS) entry which is preliminary data.</text>
</comment>
<evidence type="ECO:0000256" key="10">
    <source>
        <dbReference type="RuleBase" id="RU003567"/>
    </source>
</evidence>
<dbReference type="InterPro" id="IPR018215">
    <property type="entry name" value="ClpP_Ser_AS"/>
</dbReference>
<dbReference type="PANTHER" id="PTHR10381">
    <property type="entry name" value="ATP-DEPENDENT CLP PROTEASE PROTEOLYTIC SUBUNIT"/>
    <property type="match status" value="1"/>
</dbReference>
<comment type="subunit">
    <text evidence="6">Tetradecamer that assembles into a two heptameric rings with a central cavity.</text>
</comment>
<evidence type="ECO:0000256" key="7">
    <source>
        <dbReference type="PROSITE-ProRule" id="PRU10085"/>
    </source>
</evidence>
<comment type="similarity">
    <text evidence="1 10">Belongs to the peptidase S14 family.</text>
</comment>
<dbReference type="AlphaFoldDB" id="A0ABD2JDX1"/>